<comment type="subcellular location">
    <subcellularLocation>
        <location evidence="1">Endoplasmic reticulum membrane</location>
        <topology evidence="1">Multi-pass membrane protein</topology>
    </subcellularLocation>
</comment>
<comment type="caution">
    <text evidence="14">Lacks conserved residue(s) required for the propagation of feature annotation.</text>
</comment>
<organism evidence="15 16">
    <name type="scientific">Pachysolen tannophilus NRRL Y-2460</name>
    <dbReference type="NCBI Taxonomy" id="669874"/>
    <lineage>
        <taxon>Eukaryota</taxon>
        <taxon>Fungi</taxon>
        <taxon>Dikarya</taxon>
        <taxon>Ascomycota</taxon>
        <taxon>Saccharomycotina</taxon>
        <taxon>Pichiomycetes</taxon>
        <taxon>Pachysolenaceae</taxon>
        <taxon>Pachysolen</taxon>
    </lineage>
</organism>
<evidence type="ECO:0000256" key="12">
    <source>
        <dbReference type="ARBA" id="ARBA00044727"/>
    </source>
</evidence>
<feature type="transmembrane region" description="Helical" evidence="14">
    <location>
        <begin position="294"/>
        <end position="317"/>
    </location>
</feature>
<evidence type="ECO:0000256" key="11">
    <source>
        <dbReference type="ARBA" id="ARBA00023136"/>
    </source>
</evidence>
<feature type="transmembrane region" description="Helical" evidence="14">
    <location>
        <begin position="146"/>
        <end position="172"/>
    </location>
</feature>
<evidence type="ECO:0000256" key="14">
    <source>
        <dbReference type="PIRNR" id="PIRNR028810"/>
    </source>
</evidence>
<dbReference type="Pfam" id="PF04922">
    <property type="entry name" value="DIE2_ALG10"/>
    <property type="match status" value="1"/>
</dbReference>
<dbReference type="GO" id="GO:0006488">
    <property type="term" value="P:dolichol-linked oligosaccharide biosynthetic process"/>
    <property type="evidence" value="ECO:0007669"/>
    <property type="project" value="UniProtKB-UniRule"/>
</dbReference>
<dbReference type="GO" id="GO:0005789">
    <property type="term" value="C:endoplasmic reticulum membrane"/>
    <property type="evidence" value="ECO:0007669"/>
    <property type="project" value="UniProtKB-SubCell"/>
</dbReference>
<keyword evidence="7" id="KW-0808">Transferase</keyword>
<evidence type="ECO:0000256" key="7">
    <source>
        <dbReference type="ARBA" id="ARBA00022679"/>
    </source>
</evidence>
<comment type="similarity">
    <text evidence="3 14">Belongs to the ALG10 glucosyltransferase family.</text>
</comment>
<evidence type="ECO:0000313" key="15">
    <source>
        <dbReference type="EMBL" id="ODV93851.1"/>
    </source>
</evidence>
<dbReference type="OrthoDB" id="4769at2759"/>
<keyword evidence="8 14" id="KW-0812">Transmembrane</keyword>
<keyword evidence="11 14" id="KW-0472">Membrane</keyword>
<dbReference type="InterPro" id="IPR016900">
    <property type="entry name" value="Alg10"/>
</dbReference>
<comment type="function">
    <text evidence="12">Dol-P-Glc:Glc(2)Man(9)GlcNAc(2)-PP-Dol alpha-1,2-glucosyltransferase that operates in the biosynthetic pathway of dolichol-linked oligosaccharides, the glycan precursors employed in protein asparagine (N)-glycosylation. The assembly of dolichol-linked oligosaccharides begins on the cytosolic side of the endoplasmic reticulum membrane and finishes in its lumen. The sequential addition of sugars to dolichol pyrophosphate produces dolichol-linked oligosaccharides containing fourteen sugars, including two GlcNAcs, nine mannoses and three glucoses. Once assembled, the oligosaccharide is transferred from the lipid to nascent proteins by oligosaccharyltransferases. In the lumen of the endoplasmic reticulum, adds the third and last glucose residue from dolichyl phosphate glucose (Dol-P-Glc) onto the lipid-linked oligosaccharide intermediate Glc(2)Man(9)GlcNAc(2)-PP-Dol to produce Glc(3)Man(9)GlcNAc(2)-PP-Dol.</text>
</comment>
<feature type="transmembrane region" description="Helical" evidence="14">
    <location>
        <begin position="370"/>
        <end position="391"/>
    </location>
</feature>
<comment type="pathway">
    <text evidence="2">Protein modification; protein glycosylation.</text>
</comment>
<name>A0A1E4TQ21_PACTA</name>
<dbReference type="PANTHER" id="PTHR12989:SF10">
    <property type="entry name" value="DOL-P-GLC:GLC(2)MAN(9)GLCNAC(2)-PP-DOL ALPHA-1,2-GLUCOSYLTRANSFERASE-RELATED"/>
    <property type="match status" value="1"/>
</dbReference>
<dbReference type="EMBL" id="KV454017">
    <property type="protein sequence ID" value="ODV93851.1"/>
    <property type="molecule type" value="Genomic_DNA"/>
</dbReference>
<keyword evidence="6 14" id="KW-0328">Glycosyltransferase</keyword>
<evidence type="ECO:0000256" key="4">
    <source>
        <dbReference type="ARBA" id="ARBA00011967"/>
    </source>
</evidence>
<evidence type="ECO:0000256" key="2">
    <source>
        <dbReference type="ARBA" id="ARBA00004922"/>
    </source>
</evidence>
<proteinExistence type="inferred from homology"/>
<feature type="transmembrane region" description="Helical" evidence="14">
    <location>
        <begin position="255"/>
        <end position="274"/>
    </location>
</feature>
<evidence type="ECO:0000313" key="16">
    <source>
        <dbReference type="Proteomes" id="UP000094236"/>
    </source>
</evidence>
<feature type="transmembrane region" description="Helical" evidence="14">
    <location>
        <begin position="122"/>
        <end position="139"/>
    </location>
</feature>
<dbReference type="GO" id="GO:0106073">
    <property type="term" value="F:dolichyl pyrophosphate Glc2Man9GlcNAc2 alpha-1,2-glucosyltransferase activity"/>
    <property type="evidence" value="ECO:0007669"/>
    <property type="project" value="UniProtKB-UniRule"/>
</dbReference>
<keyword evidence="10 14" id="KW-1133">Transmembrane helix</keyword>
<evidence type="ECO:0000256" key="3">
    <source>
        <dbReference type="ARBA" id="ARBA00010600"/>
    </source>
</evidence>
<evidence type="ECO:0000256" key="10">
    <source>
        <dbReference type="ARBA" id="ARBA00022989"/>
    </source>
</evidence>
<evidence type="ECO:0000256" key="5">
    <source>
        <dbReference type="ARBA" id="ARBA00018512"/>
    </source>
</evidence>
<feature type="transmembrane region" description="Helical" evidence="14">
    <location>
        <begin position="435"/>
        <end position="453"/>
    </location>
</feature>
<comment type="catalytic activity">
    <reaction evidence="13">
        <text>an alpha-D-Glc-(1-&gt;3)-alpha-D-Glc-(1-&gt;3)-alpha-D-Man-(1-&gt;2)-alpha-D-Man-(1-&gt;2)-alpha-D-Man-(1-&gt;3)-[alpha-D-Man-(1-&gt;2)-alpha-D-Man-(1-&gt;3)-[alpha-D-Man-(1-&gt;2)-alpha-D-Man-(1-&gt;6)]-alpha-D-Man-(1-&gt;6)]-beta-D-Man-(1-&gt;4)-beta-D-GlcNAc-(1-&gt;4)-alpha-D-GlcNAc-diphospho-di-trans,poly-cis-dolichol + a di-trans,poly-cis-dolichyl beta-D-glucosyl phosphate = a alpha-D-Glc-(1-&gt;2)-alpha-D-Glc-(1-&gt;3)-alpha-D-Glc-(1-&gt;3)-alpha-D-Man-(1-&gt;2)-alpha-D-Man-(1-&gt;2)-alpha-D-Man-(1-&gt;3)-[alpha-D-Man-(1-&gt;2)-alpha-D-Man-(1-&gt;3)-[alpha-D-Man-(1-&gt;2)-alpha-D-Man-(1-&gt;6)]-alpha-D-Man-(1-&gt;6)]-beta-D-Man-(1-&gt;4)-beta-D-GlcNAc-(1-&gt;4)-alpha-D-GlcNAc-diphospho-di-trans,poly-cis-dolichol + a di-trans,poly-cis-dolichyl phosphate + H(+)</text>
        <dbReference type="Rhea" id="RHEA:29543"/>
        <dbReference type="Rhea" id="RHEA-COMP:19498"/>
        <dbReference type="Rhea" id="RHEA-COMP:19502"/>
        <dbReference type="Rhea" id="RHEA-COMP:19512"/>
        <dbReference type="Rhea" id="RHEA-COMP:19522"/>
        <dbReference type="ChEBI" id="CHEBI:15378"/>
        <dbReference type="ChEBI" id="CHEBI:57525"/>
        <dbReference type="ChEBI" id="CHEBI:57683"/>
        <dbReference type="ChEBI" id="CHEBI:132522"/>
        <dbReference type="ChEBI" id="CHEBI:132523"/>
        <dbReference type="EC" id="2.4.1.256"/>
    </reaction>
    <physiologicalReaction direction="left-to-right" evidence="13">
        <dbReference type="Rhea" id="RHEA:29544"/>
    </physiologicalReaction>
</comment>
<protein>
    <recommendedName>
        <fullName evidence="5 14">Dol-P-Glc:Glc(2)Man(9)GlcNAc(2)-PP-Dol alpha-1,2-glucosyltransferase</fullName>
        <ecNumber evidence="4 14">2.4.1.256</ecNumber>
    </recommendedName>
</protein>
<dbReference type="EC" id="2.4.1.256" evidence="4 14"/>
<evidence type="ECO:0000256" key="1">
    <source>
        <dbReference type="ARBA" id="ARBA00004477"/>
    </source>
</evidence>
<dbReference type="Proteomes" id="UP000094236">
    <property type="component" value="Unassembled WGS sequence"/>
</dbReference>
<keyword evidence="16" id="KW-1185">Reference proteome</keyword>
<evidence type="ECO:0000256" key="13">
    <source>
        <dbReference type="ARBA" id="ARBA00048064"/>
    </source>
</evidence>
<dbReference type="STRING" id="669874.A0A1E4TQ21"/>
<feature type="transmembrane region" description="Helical" evidence="14">
    <location>
        <begin position="6"/>
        <end position="28"/>
    </location>
</feature>
<feature type="transmembrane region" description="Helical" evidence="14">
    <location>
        <begin position="215"/>
        <end position="235"/>
    </location>
</feature>
<keyword evidence="9" id="KW-0256">Endoplasmic reticulum</keyword>
<reference evidence="16" key="1">
    <citation type="submission" date="2016-05" db="EMBL/GenBank/DDBJ databases">
        <title>Comparative genomics of biotechnologically important yeasts.</title>
        <authorList>
            <consortium name="DOE Joint Genome Institute"/>
            <person name="Riley R."/>
            <person name="Haridas S."/>
            <person name="Wolfe K.H."/>
            <person name="Lopes M.R."/>
            <person name="Hittinger C.T."/>
            <person name="Goker M."/>
            <person name="Salamov A."/>
            <person name="Wisecaver J."/>
            <person name="Long T.M."/>
            <person name="Aerts A.L."/>
            <person name="Barry K."/>
            <person name="Choi C."/>
            <person name="Clum A."/>
            <person name="Coughlan A.Y."/>
            <person name="Deshpande S."/>
            <person name="Douglass A.P."/>
            <person name="Hanson S.J."/>
            <person name="Klenk H.-P."/>
            <person name="Labutti K."/>
            <person name="Lapidus A."/>
            <person name="Lindquist E."/>
            <person name="Lipzen A."/>
            <person name="Meier-Kolthoff J.P."/>
            <person name="Ohm R.A."/>
            <person name="Otillar R.P."/>
            <person name="Pangilinan J."/>
            <person name="Peng Y."/>
            <person name="Rokas A."/>
            <person name="Rosa C.A."/>
            <person name="Scheuner C."/>
            <person name="Sibirny A.A."/>
            <person name="Slot J.C."/>
            <person name="Stielow J.B."/>
            <person name="Sun H."/>
            <person name="Kurtzman C.P."/>
            <person name="Blackwell M."/>
            <person name="Grigoriev I.V."/>
            <person name="Jeffries T.W."/>
        </authorList>
    </citation>
    <scope>NUCLEOTIDE SEQUENCE [LARGE SCALE GENOMIC DNA]</scope>
    <source>
        <strain evidence="16">NRRL Y-2460</strain>
    </source>
</reference>
<feature type="transmembrane region" description="Helical" evidence="14">
    <location>
        <begin position="337"/>
        <end position="358"/>
    </location>
</feature>
<dbReference type="AlphaFoldDB" id="A0A1E4TQ21"/>
<accession>A0A1E4TQ21</accession>
<evidence type="ECO:0000256" key="6">
    <source>
        <dbReference type="ARBA" id="ARBA00022676"/>
    </source>
</evidence>
<dbReference type="PIRSF" id="PIRSF028810">
    <property type="entry name" value="Alpha1_2_glucosyltferase_Alg10"/>
    <property type="match status" value="1"/>
</dbReference>
<dbReference type="UniPathway" id="UPA00378"/>
<evidence type="ECO:0000256" key="9">
    <source>
        <dbReference type="ARBA" id="ARBA00022824"/>
    </source>
</evidence>
<sequence length="471" mass="55580">MDFILTFVYSICLEPLFIISAIFLFNVITREVNYPFIDEIFHVPQCQWYCQQYFSYWDPKITTPPGLYYLGYGFSSLVRLIDGDDSYCSLNQLRSLNYIGGVYILPLVLKLCGRYPAYQFPIANLISFPLLTLYFSLFYTDSWSTILVVSSLVVGLEGYNLLSAILGLLSITFRQTNVVWNGLILAILLDRKIYKNYTGNIIQDGILFVKAFFNNFMFLTLPFVINFIAFLVFLVHNNWSITFGDKENHAVGFHAVQLFYCSTFMCLFSAPIWLSPKFIKNYCRSFFISPFKVFILFLQFAIIYGCIQFFTVVHPFLLSDNRHYTFYIWRKIINRSAYTRFYLIPIYHFSLYTVLKLMKLSGQNSITSENLSFSPITIICYFICCCATIIPSPLFETRYYILPFLLWRLMIRPVNDPLISKLEFFKKYNSVIRLVLEYFLFNAVNFFVFYMFLNYTFEWENEPSAIQRIIW</sequence>
<evidence type="ECO:0000256" key="8">
    <source>
        <dbReference type="ARBA" id="ARBA00022692"/>
    </source>
</evidence>
<dbReference type="PANTHER" id="PTHR12989">
    <property type="entry name" value="ALPHA-1,2-GLUCOSYLTRANSFERASE ALG10"/>
    <property type="match status" value="1"/>
</dbReference>
<gene>
    <name evidence="15" type="ORF">PACTADRAFT_77351</name>
</gene>